<evidence type="ECO:0000313" key="8">
    <source>
        <dbReference type="Proteomes" id="UP000015101"/>
    </source>
</evidence>
<accession>T1FF66</accession>
<reference evidence="6 8" key="2">
    <citation type="journal article" date="2013" name="Nature">
        <title>Insights into bilaterian evolution from three spiralian genomes.</title>
        <authorList>
            <person name="Simakov O."/>
            <person name="Marletaz F."/>
            <person name="Cho S.J."/>
            <person name="Edsinger-Gonzales E."/>
            <person name="Havlak P."/>
            <person name="Hellsten U."/>
            <person name="Kuo D.H."/>
            <person name="Larsson T."/>
            <person name="Lv J."/>
            <person name="Arendt D."/>
            <person name="Savage R."/>
            <person name="Osoegawa K."/>
            <person name="de Jong P."/>
            <person name="Grimwood J."/>
            <person name="Chapman J.A."/>
            <person name="Shapiro H."/>
            <person name="Aerts A."/>
            <person name="Otillar R.P."/>
            <person name="Terry A.Y."/>
            <person name="Boore J.L."/>
            <person name="Grigoriev I.V."/>
            <person name="Lindberg D.R."/>
            <person name="Seaver E.C."/>
            <person name="Weisblat D.A."/>
            <person name="Putnam N.H."/>
            <person name="Rokhsar D.S."/>
        </authorList>
    </citation>
    <scope>NUCLEOTIDE SEQUENCE</scope>
</reference>
<dbReference type="InterPro" id="IPR013083">
    <property type="entry name" value="Znf_RING/FYVE/PHD"/>
</dbReference>
<feature type="domain" description="RING-type" evidence="5">
    <location>
        <begin position="18"/>
        <end position="56"/>
    </location>
</feature>
<evidence type="ECO:0000256" key="1">
    <source>
        <dbReference type="ARBA" id="ARBA00022723"/>
    </source>
</evidence>
<dbReference type="Pfam" id="PF13639">
    <property type="entry name" value="zf-RING_2"/>
    <property type="match status" value="1"/>
</dbReference>
<name>T1FF66_HELRO</name>
<dbReference type="InterPro" id="IPR001841">
    <property type="entry name" value="Znf_RING"/>
</dbReference>
<sequence length="231" mass="26668">MIEFSSSNSAESMDRLTCSICMEVVRHPKETPCEHTFCQKCLMDWIKISPTCPICRQPMQARDVKDAPRRLKSELSSLKVRCTFHSRGCDEEMELKDLSRHEEVCGFRGPKCSLTGCKRPLQQQGHSDEPVLKMKRFCGKRCLEDHVTHNYIIAYRHWTEWPNLRTLSRSSPTAEELDKRWNVLTSETTTILRELMPASEITVESNCMNVKGAIESINIYYTQLFSDDPSV</sequence>
<dbReference type="InterPro" id="IPR017907">
    <property type="entry name" value="Znf_RING_CS"/>
</dbReference>
<dbReference type="GeneID" id="20207465"/>
<keyword evidence="3" id="KW-0862">Zinc</keyword>
<dbReference type="eggNOG" id="KOG0297">
    <property type="taxonomic scope" value="Eukaryota"/>
</dbReference>
<dbReference type="KEGG" id="hro:HELRODRAFT_179816"/>
<dbReference type="InParanoid" id="T1FF66"/>
<evidence type="ECO:0000259" key="5">
    <source>
        <dbReference type="PROSITE" id="PS50089"/>
    </source>
</evidence>
<organism evidence="7 8">
    <name type="scientific">Helobdella robusta</name>
    <name type="common">Californian leech</name>
    <dbReference type="NCBI Taxonomy" id="6412"/>
    <lineage>
        <taxon>Eukaryota</taxon>
        <taxon>Metazoa</taxon>
        <taxon>Spiralia</taxon>
        <taxon>Lophotrochozoa</taxon>
        <taxon>Annelida</taxon>
        <taxon>Clitellata</taxon>
        <taxon>Hirudinea</taxon>
        <taxon>Rhynchobdellida</taxon>
        <taxon>Glossiphoniidae</taxon>
        <taxon>Helobdella</taxon>
    </lineage>
</organism>
<dbReference type="STRING" id="6412.T1FF66"/>
<reference evidence="7" key="3">
    <citation type="submission" date="2015-06" db="UniProtKB">
        <authorList>
            <consortium name="EnsemblMetazoa"/>
        </authorList>
    </citation>
    <scope>IDENTIFICATION</scope>
</reference>
<dbReference type="HOGENOM" id="CLU_1200980_0_0_1"/>
<evidence type="ECO:0000313" key="6">
    <source>
        <dbReference type="EMBL" id="ESN94976.1"/>
    </source>
</evidence>
<dbReference type="Proteomes" id="UP000015101">
    <property type="component" value="Unassembled WGS sequence"/>
</dbReference>
<dbReference type="PANTHER" id="PTHR10131:SF94">
    <property type="entry name" value="TNF RECEPTOR-ASSOCIATED FACTOR 4"/>
    <property type="match status" value="1"/>
</dbReference>
<dbReference type="PROSITE" id="PS50089">
    <property type="entry name" value="ZF_RING_2"/>
    <property type="match status" value="1"/>
</dbReference>
<protein>
    <recommendedName>
        <fullName evidence="5">RING-type domain-containing protein</fullName>
    </recommendedName>
</protein>
<dbReference type="EMBL" id="KB097552">
    <property type="protein sequence ID" value="ESN94976.1"/>
    <property type="molecule type" value="Genomic_DNA"/>
</dbReference>
<evidence type="ECO:0000256" key="2">
    <source>
        <dbReference type="ARBA" id="ARBA00022771"/>
    </source>
</evidence>
<evidence type="ECO:0000256" key="3">
    <source>
        <dbReference type="ARBA" id="ARBA00022833"/>
    </source>
</evidence>
<evidence type="ECO:0000313" key="7">
    <source>
        <dbReference type="EnsemblMetazoa" id="HelroP179816"/>
    </source>
</evidence>
<dbReference type="RefSeq" id="XP_009026875.1">
    <property type="nucleotide sequence ID" value="XM_009028627.1"/>
</dbReference>
<keyword evidence="1" id="KW-0479">Metal-binding</keyword>
<dbReference type="CTD" id="20207465"/>
<dbReference type="PROSITE" id="PS00518">
    <property type="entry name" value="ZF_RING_1"/>
    <property type="match status" value="1"/>
</dbReference>
<keyword evidence="8" id="KW-1185">Reference proteome</keyword>
<dbReference type="SMART" id="SM00184">
    <property type="entry name" value="RING"/>
    <property type="match status" value="1"/>
</dbReference>
<dbReference type="OrthoDB" id="438726at2759"/>
<dbReference type="PANTHER" id="PTHR10131">
    <property type="entry name" value="TNF RECEPTOR ASSOCIATED FACTOR"/>
    <property type="match status" value="1"/>
</dbReference>
<dbReference type="SUPFAM" id="SSF49599">
    <property type="entry name" value="TRAF domain-like"/>
    <property type="match status" value="1"/>
</dbReference>
<dbReference type="EMBL" id="AMQM01006998">
    <property type="status" value="NOT_ANNOTATED_CDS"/>
    <property type="molecule type" value="Genomic_DNA"/>
</dbReference>
<dbReference type="GO" id="GO:0008270">
    <property type="term" value="F:zinc ion binding"/>
    <property type="evidence" value="ECO:0007669"/>
    <property type="project" value="UniProtKB-KW"/>
</dbReference>
<dbReference type="Gene3D" id="3.30.40.10">
    <property type="entry name" value="Zinc/RING finger domain, C3HC4 (zinc finger)"/>
    <property type="match status" value="2"/>
</dbReference>
<keyword evidence="2 4" id="KW-0863">Zinc-finger</keyword>
<gene>
    <name evidence="7" type="primary">20207465</name>
    <name evidence="6" type="ORF">HELRODRAFT_179816</name>
</gene>
<dbReference type="AlphaFoldDB" id="T1FF66"/>
<proteinExistence type="predicted"/>
<dbReference type="SUPFAM" id="SSF57850">
    <property type="entry name" value="RING/U-box"/>
    <property type="match status" value="1"/>
</dbReference>
<reference evidence="8" key="1">
    <citation type="submission" date="2012-12" db="EMBL/GenBank/DDBJ databases">
        <authorList>
            <person name="Hellsten U."/>
            <person name="Grimwood J."/>
            <person name="Chapman J.A."/>
            <person name="Shapiro H."/>
            <person name="Aerts A."/>
            <person name="Otillar R.P."/>
            <person name="Terry A.Y."/>
            <person name="Boore J.L."/>
            <person name="Simakov O."/>
            <person name="Marletaz F."/>
            <person name="Cho S.-J."/>
            <person name="Edsinger-Gonzales E."/>
            <person name="Havlak P."/>
            <person name="Kuo D.-H."/>
            <person name="Larsson T."/>
            <person name="Lv J."/>
            <person name="Arendt D."/>
            <person name="Savage R."/>
            <person name="Osoegawa K."/>
            <person name="de Jong P."/>
            <person name="Lindberg D.R."/>
            <person name="Seaver E.C."/>
            <person name="Weisblat D.A."/>
            <person name="Putnam N.H."/>
            <person name="Grigoriev I.V."/>
            <person name="Rokhsar D.S."/>
        </authorList>
    </citation>
    <scope>NUCLEOTIDE SEQUENCE</scope>
</reference>
<evidence type="ECO:0000256" key="4">
    <source>
        <dbReference type="PROSITE-ProRule" id="PRU00175"/>
    </source>
</evidence>
<dbReference type="EnsemblMetazoa" id="HelroT179816">
    <property type="protein sequence ID" value="HelroP179816"/>
    <property type="gene ID" value="HelroG179816"/>
</dbReference>